<dbReference type="InterPro" id="IPR029045">
    <property type="entry name" value="ClpP/crotonase-like_dom_sf"/>
</dbReference>
<dbReference type="PROSITE" id="PS00166">
    <property type="entry name" value="ENOYL_COA_HYDRATASE"/>
    <property type="match status" value="1"/>
</dbReference>
<dbReference type="AlphaFoldDB" id="A0A8H7LWX9"/>
<name>A0A8H7LWX9_9AGAM</name>
<evidence type="ECO:0000259" key="5">
    <source>
        <dbReference type="Pfam" id="PF07883"/>
    </source>
</evidence>
<dbReference type="Gene3D" id="2.60.120.10">
    <property type="entry name" value="Jelly Rolls"/>
    <property type="match status" value="1"/>
</dbReference>
<dbReference type="InterPro" id="IPR013096">
    <property type="entry name" value="Cupin_2"/>
</dbReference>
<evidence type="ECO:0000313" key="7">
    <source>
        <dbReference type="EMBL" id="KAF8709748.1"/>
    </source>
</evidence>
<dbReference type="InterPro" id="IPR011051">
    <property type="entry name" value="RmlC_Cupin_sf"/>
</dbReference>
<dbReference type="GO" id="GO:0006574">
    <property type="term" value="P:L-valine catabolic process"/>
    <property type="evidence" value="ECO:0007669"/>
    <property type="project" value="TreeGrafter"/>
</dbReference>
<dbReference type="PANTHER" id="PTHR43176:SF3">
    <property type="entry name" value="3-HYDROXYISOBUTYRYL-COA HYDROLASE, MITOCHONDRIAL"/>
    <property type="match status" value="1"/>
</dbReference>
<dbReference type="EC" id="3.1.2.4" evidence="2"/>
<dbReference type="GO" id="GO:0003860">
    <property type="term" value="F:3-hydroxyisobutyryl-CoA hydrolase activity"/>
    <property type="evidence" value="ECO:0007669"/>
    <property type="project" value="UniProtKB-EC"/>
</dbReference>
<evidence type="ECO:0000313" key="8">
    <source>
        <dbReference type="Proteomes" id="UP000602905"/>
    </source>
</evidence>
<dbReference type="NCBIfam" id="NF004127">
    <property type="entry name" value="PRK05617.1"/>
    <property type="match status" value="1"/>
</dbReference>
<comment type="catalytic activity">
    <reaction evidence="1">
        <text>3-hydroxy-2-methylpropanoyl-CoA + H2O = 3-hydroxy-2-methylpropanoate + CoA + H(+)</text>
        <dbReference type="Rhea" id="RHEA:20888"/>
        <dbReference type="ChEBI" id="CHEBI:11805"/>
        <dbReference type="ChEBI" id="CHEBI:15377"/>
        <dbReference type="ChEBI" id="CHEBI:15378"/>
        <dbReference type="ChEBI" id="CHEBI:57287"/>
        <dbReference type="ChEBI" id="CHEBI:57340"/>
        <dbReference type="EC" id="3.1.2.4"/>
    </reaction>
</comment>
<organism evidence="7 8">
    <name type="scientific">Rhizoctonia solani</name>
    <dbReference type="NCBI Taxonomy" id="456999"/>
    <lineage>
        <taxon>Eukaryota</taxon>
        <taxon>Fungi</taxon>
        <taxon>Dikarya</taxon>
        <taxon>Basidiomycota</taxon>
        <taxon>Agaricomycotina</taxon>
        <taxon>Agaricomycetes</taxon>
        <taxon>Cantharellales</taxon>
        <taxon>Ceratobasidiaceae</taxon>
        <taxon>Rhizoctonia</taxon>
    </lineage>
</organism>
<dbReference type="Gene3D" id="3.90.226.10">
    <property type="entry name" value="2-enoyl-CoA Hydratase, Chain A, domain 1"/>
    <property type="match status" value="1"/>
</dbReference>
<feature type="region of interest" description="Disordered" evidence="4">
    <location>
        <begin position="128"/>
        <end position="149"/>
    </location>
</feature>
<protein>
    <recommendedName>
        <fullName evidence="2">3-hydroxyisobutyryl-CoA hydrolase</fullName>
        <ecNumber evidence="2">3.1.2.4</ecNumber>
    </recommendedName>
</protein>
<dbReference type="GO" id="GO:0005739">
    <property type="term" value="C:mitochondrion"/>
    <property type="evidence" value="ECO:0007669"/>
    <property type="project" value="TreeGrafter"/>
</dbReference>
<gene>
    <name evidence="7" type="ORF">RHS03_02666</name>
</gene>
<dbReference type="CDD" id="cd06558">
    <property type="entry name" value="crotonase-like"/>
    <property type="match status" value="1"/>
</dbReference>
<dbReference type="InterPro" id="IPR018376">
    <property type="entry name" value="Enoyl-CoA_hyd/isom_CS"/>
</dbReference>
<dbReference type="InterPro" id="IPR045004">
    <property type="entry name" value="ECH_dom"/>
</dbReference>
<evidence type="ECO:0000256" key="2">
    <source>
        <dbReference type="ARBA" id="ARBA00011915"/>
    </source>
</evidence>
<feature type="domain" description="Cupin type-2" evidence="5">
    <location>
        <begin position="46"/>
        <end position="114"/>
    </location>
</feature>
<accession>A0A8H7LWX9</accession>
<dbReference type="SUPFAM" id="SSF51182">
    <property type="entry name" value="RmlC-like cupins"/>
    <property type="match status" value="1"/>
</dbReference>
<dbReference type="EMBL" id="JACYCD010000048">
    <property type="protein sequence ID" value="KAF8709748.1"/>
    <property type="molecule type" value="Genomic_DNA"/>
</dbReference>
<dbReference type="Pfam" id="PF16113">
    <property type="entry name" value="ECH_2"/>
    <property type="match status" value="1"/>
</dbReference>
<dbReference type="GO" id="GO:0016853">
    <property type="term" value="F:isomerase activity"/>
    <property type="evidence" value="ECO:0007669"/>
    <property type="project" value="UniProtKB-KW"/>
</dbReference>
<dbReference type="OrthoDB" id="1737613at2759"/>
<evidence type="ECO:0000256" key="3">
    <source>
        <dbReference type="ARBA" id="ARBA00022801"/>
    </source>
</evidence>
<evidence type="ECO:0000256" key="1">
    <source>
        <dbReference type="ARBA" id="ARBA00001709"/>
    </source>
</evidence>
<dbReference type="InterPro" id="IPR014710">
    <property type="entry name" value="RmlC-like_jellyroll"/>
</dbReference>
<proteinExistence type="predicted"/>
<feature type="region of interest" description="Disordered" evidence="4">
    <location>
        <begin position="1"/>
        <end position="25"/>
    </location>
</feature>
<evidence type="ECO:0000259" key="6">
    <source>
        <dbReference type="Pfam" id="PF16113"/>
    </source>
</evidence>
<dbReference type="InterPro" id="IPR032259">
    <property type="entry name" value="HIBYL-CoA-H"/>
</dbReference>
<dbReference type="PANTHER" id="PTHR43176">
    <property type="entry name" value="3-HYDROXYISOBUTYRYL-COA HYDROLASE-RELATED"/>
    <property type="match status" value="1"/>
</dbReference>
<evidence type="ECO:0000256" key="4">
    <source>
        <dbReference type="SAM" id="MobiDB-lite"/>
    </source>
</evidence>
<dbReference type="Proteomes" id="UP000602905">
    <property type="component" value="Unassembled WGS sequence"/>
</dbReference>
<keyword evidence="3" id="KW-0378">Hydrolase</keyword>
<comment type="caution">
    <text evidence="7">The sequence shown here is derived from an EMBL/GenBank/DDBJ whole genome shotgun (WGS) entry which is preliminary data.</text>
</comment>
<feature type="domain" description="Enoyl-CoA hydratase/isomerase" evidence="6">
    <location>
        <begin position="220"/>
        <end position="559"/>
    </location>
</feature>
<dbReference type="Pfam" id="PF07883">
    <property type="entry name" value="Cupin_2"/>
    <property type="match status" value="1"/>
</dbReference>
<feature type="non-terminal residue" evidence="7">
    <location>
        <position position="658"/>
    </location>
</feature>
<sequence>MASRTGTQTSPPPKKMAHFSKIESQASESHDFRRVLWTGEHSQLVIMTIPVDGEIGEEVHTVDQHLMFTSGTAKAIVAGEEKTVKEGDLVIVPAGTKHNFINTAKTPLVLYTVYAPAEHATTSVHKSLEEGEKLEEAGKDEPPAWAQKDSKSETRILSLAWFAFVQQAPMMLRPLALNARRTAVSMSSNRLQTVARHLSGTAPVDEAVRPVLFKSEGNTRTYILNRPAALNTLNENMIDMLGAQIKEWNANKLCNLIIGRGNNRAFCAGGDVKDIIMNAATPEKQPEAIRFFKKEFELDFALATLTKPYVSVMDGYTMGGGVGLSIGAPFRIATEASSFAMPEAKIGYSPDVGATYFLPRLDGELGTYLALTSNAISGRTIYEFGLATHFVPQRRLPTLLAALSSLADTSPQAINRTIEEHSADISPEDPSGAFRGERRKVLDACFSYDRVESIIKDLQDVVSSAGSQAQWAQETLDAMLARSPTSLRVALQAVRRGKHKELADALQMEMGVATAFCTGASPDFITGVTHLLVNKQKTRAAWSPDTLEETPEDITNQFFDQSPYVQRAPRLDLDRTVTPGDKLTRYALPNEATVEAAVKGSLPGSGSFALTPTELISSFERRCGQKAGLKQKIQDIIGELVASKSGYERLLTDAGGNE</sequence>
<dbReference type="CDD" id="cd02223">
    <property type="entry name" value="cupin_Bh2720-like"/>
    <property type="match status" value="1"/>
</dbReference>
<reference evidence="7" key="1">
    <citation type="submission" date="2020-09" db="EMBL/GenBank/DDBJ databases">
        <title>Comparative genome analyses of four rice-infecting Rhizoctonia solani isolates reveal extensive enrichment of homogalacturonan modification genes.</title>
        <authorList>
            <person name="Lee D.-Y."/>
            <person name="Jeon J."/>
            <person name="Kim K.-T."/>
            <person name="Cheong K."/>
            <person name="Song H."/>
            <person name="Choi G."/>
            <person name="Ko J."/>
            <person name="Opiyo S.O."/>
            <person name="Zuo S."/>
            <person name="Madhav S."/>
            <person name="Lee Y.-H."/>
            <person name="Wang G.-L."/>
        </authorList>
    </citation>
    <scope>NUCLEOTIDE SEQUENCE</scope>
    <source>
        <strain evidence="7">AG1-IA WGL</strain>
    </source>
</reference>
<keyword evidence="7" id="KW-0413">Isomerase</keyword>
<dbReference type="SUPFAM" id="SSF52096">
    <property type="entry name" value="ClpP/crotonase"/>
    <property type="match status" value="1"/>
</dbReference>